<feature type="domain" description="DNA polymerase III delta subunit-like C-terminal" evidence="8">
    <location>
        <begin position="121"/>
        <end position="228"/>
    </location>
</feature>
<evidence type="ECO:0000256" key="1">
    <source>
        <dbReference type="ARBA" id="ARBA00012417"/>
    </source>
</evidence>
<evidence type="ECO:0000256" key="6">
    <source>
        <dbReference type="ARBA" id="ARBA00034754"/>
    </source>
</evidence>
<evidence type="ECO:0000313" key="10">
    <source>
        <dbReference type="Proteomes" id="UP000178964"/>
    </source>
</evidence>
<dbReference type="GO" id="GO:0009360">
    <property type="term" value="C:DNA polymerase III complex"/>
    <property type="evidence" value="ECO:0007669"/>
    <property type="project" value="TreeGrafter"/>
</dbReference>
<dbReference type="AlphaFoldDB" id="A0A1F4VN62"/>
<evidence type="ECO:0000256" key="3">
    <source>
        <dbReference type="ARBA" id="ARBA00022695"/>
    </source>
</evidence>
<comment type="catalytic activity">
    <reaction evidence="7">
        <text>DNA(n) + a 2'-deoxyribonucleoside 5'-triphosphate = DNA(n+1) + diphosphate</text>
        <dbReference type="Rhea" id="RHEA:22508"/>
        <dbReference type="Rhea" id="RHEA-COMP:17339"/>
        <dbReference type="Rhea" id="RHEA-COMP:17340"/>
        <dbReference type="ChEBI" id="CHEBI:33019"/>
        <dbReference type="ChEBI" id="CHEBI:61560"/>
        <dbReference type="ChEBI" id="CHEBI:173112"/>
        <dbReference type="EC" id="2.7.7.7"/>
    </reaction>
</comment>
<dbReference type="Proteomes" id="UP000178964">
    <property type="component" value="Unassembled WGS sequence"/>
</dbReference>
<dbReference type="EC" id="2.7.7.7" evidence="1"/>
<evidence type="ECO:0000256" key="5">
    <source>
        <dbReference type="ARBA" id="ARBA00022932"/>
    </source>
</evidence>
<dbReference type="GO" id="GO:0006261">
    <property type="term" value="P:DNA-templated DNA replication"/>
    <property type="evidence" value="ECO:0007669"/>
    <property type="project" value="TreeGrafter"/>
</dbReference>
<dbReference type="GO" id="GO:0003677">
    <property type="term" value="F:DNA binding"/>
    <property type="evidence" value="ECO:0007669"/>
    <property type="project" value="InterPro"/>
</dbReference>
<dbReference type="InterPro" id="IPR048466">
    <property type="entry name" value="DNA_pol3_delta-like_C"/>
</dbReference>
<protein>
    <recommendedName>
        <fullName evidence="1">DNA-directed DNA polymerase</fullName>
        <ecNumber evidence="1">2.7.7.7</ecNumber>
    </recommendedName>
</protein>
<dbReference type="PANTHER" id="PTHR34388:SF1">
    <property type="entry name" value="DNA POLYMERASE III SUBUNIT DELTA"/>
    <property type="match status" value="1"/>
</dbReference>
<evidence type="ECO:0000256" key="7">
    <source>
        <dbReference type="ARBA" id="ARBA00049244"/>
    </source>
</evidence>
<gene>
    <name evidence="9" type="ORF">A3A70_00560</name>
</gene>
<evidence type="ECO:0000259" key="8">
    <source>
        <dbReference type="Pfam" id="PF21694"/>
    </source>
</evidence>
<dbReference type="SUPFAM" id="SSF48019">
    <property type="entry name" value="post-AAA+ oligomerization domain-like"/>
    <property type="match status" value="1"/>
</dbReference>
<keyword evidence="3" id="KW-0548">Nucleotidyltransferase</keyword>
<name>A0A1F4VN62_UNCKA</name>
<dbReference type="GO" id="GO:0003887">
    <property type="term" value="F:DNA-directed DNA polymerase activity"/>
    <property type="evidence" value="ECO:0007669"/>
    <property type="project" value="UniProtKB-KW"/>
</dbReference>
<dbReference type="InterPro" id="IPR027417">
    <property type="entry name" value="P-loop_NTPase"/>
</dbReference>
<dbReference type="Pfam" id="PF21694">
    <property type="entry name" value="DNA_pol3_delta_C"/>
    <property type="match status" value="1"/>
</dbReference>
<evidence type="ECO:0000256" key="4">
    <source>
        <dbReference type="ARBA" id="ARBA00022705"/>
    </source>
</evidence>
<dbReference type="STRING" id="1802627.A3A70_00560"/>
<accession>A0A1F4VN62</accession>
<dbReference type="Gene3D" id="1.20.272.10">
    <property type="match status" value="1"/>
</dbReference>
<comment type="similarity">
    <text evidence="6">Belongs to the DNA polymerase HolA subunit family.</text>
</comment>
<organism evidence="9 10">
    <name type="scientific">candidate division WWE3 bacterium RIFCSPLOWO2_01_FULL_42_11</name>
    <dbReference type="NCBI Taxonomy" id="1802627"/>
    <lineage>
        <taxon>Bacteria</taxon>
        <taxon>Katanobacteria</taxon>
    </lineage>
</organism>
<keyword evidence="5" id="KW-0239">DNA-directed DNA polymerase</keyword>
<dbReference type="InterPro" id="IPR005790">
    <property type="entry name" value="DNA_polIII_delta"/>
</dbReference>
<comment type="caution">
    <text evidence="9">The sequence shown here is derived from an EMBL/GenBank/DDBJ whole genome shotgun (WGS) entry which is preliminary data.</text>
</comment>
<proteinExistence type="inferred from homology"/>
<dbReference type="PANTHER" id="PTHR34388">
    <property type="entry name" value="DNA POLYMERASE III SUBUNIT DELTA"/>
    <property type="match status" value="1"/>
</dbReference>
<evidence type="ECO:0000256" key="2">
    <source>
        <dbReference type="ARBA" id="ARBA00022679"/>
    </source>
</evidence>
<dbReference type="Gene3D" id="3.40.50.300">
    <property type="entry name" value="P-loop containing nucleotide triphosphate hydrolases"/>
    <property type="match status" value="1"/>
</dbReference>
<dbReference type="InterPro" id="IPR008921">
    <property type="entry name" value="DNA_pol3_clamp-load_cplx_C"/>
</dbReference>
<keyword evidence="2" id="KW-0808">Transferase</keyword>
<dbReference type="EMBL" id="MEVK01000040">
    <property type="protein sequence ID" value="OGC58243.1"/>
    <property type="molecule type" value="Genomic_DNA"/>
</dbReference>
<evidence type="ECO:0000313" key="9">
    <source>
        <dbReference type="EMBL" id="OGC58243.1"/>
    </source>
</evidence>
<sequence>MILVISGSNESLSRETLSKVLDKLPLAGLVRINYEAKLLIDCLQDASTVPMFGSHRSLLIEGMPEIAELKKLEHDFKSLPPEVKIIFWIPMDLKPNDPLTKFFTELSAQFYSSNKKEGDLIFNFLDALSSGNTSLTYSLFSKLRGKEVEPQYILGMIIWQHRQLIHAKLTTQYSLLAHPYVQRKLQLLLNNLSTEQIINRLEFLETCDEQIKNGTLSRSILIEHIMANFHANKNLSQAHN</sequence>
<reference evidence="9 10" key="1">
    <citation type="journal article" date="2016" name="Nat. Commun.">
        <title>Thousands of microbial genomes shed light on interconnected biogeochemical processes in an aquifer system.</title>
        <authorList>
            <person name="Anantharaman K."/>
            <person name="Brown C.T."/>
            <person name="Hug L.A."/>
            <person name="Sharon I."/>
            <person name="Castelle C.J."/>
            <person name="Probst A.J."/>
            <person name="Thomas B.C."/>
            <person name="Singh A."/>
            <person name="Wilkins M.J."/>
            <person name="Karaoz U."/>
            <person name="Brodie E.L."/>
            <person name="Williams K.H."/>
            <person name="Hubbard S.S."/>
            <person name="Banfield J.F."/>
        </authorList>
    </citation>
    <scope>NUCLEOTIDE SEQUENCE [LARGE SCALE GENOMIC DNA]</scope>
</reference>
<keyword evidence="4" id="KW-0235">DNA replication</keyword>